<dbReference type="Gene3D" id="3.30.430.20">
    <property type="entry name" value="Gnk2 domain, C-X8-C-X2-C motif"/>
    <property type="match status" value="2"/>
</dbReference>
<gene>
    <name evidence="5" type="ORF">LWI29_001057</name>
</gene>
<dbReference type="PROSITE" id="PS51473">
    <property type="entry name" value="GNK2"/>
    <property type="match status" value="2"/>
</dbReference>
<keyword evidence="6" id="KW-1185">Reference proteome</keyword>
<feature type="transmembrane region" description="Helical" evidence="3">
    <location>
        <begin position="383"/>
        <end position="403"/>
    </location>
</feature>
<protein>
    <recommendedName>
        <fullName evidence="4">Gnk2-homologous domain-containing protein</fullName>
    </recommendedName>
</protein>
<keyword evidence="1" id="KW-0732">Signal</keyword>
<dbReference type="CDD" id="cd23509">
    <property type="entry name" value="Gnk2-like"/>
    <property type="match status" value="2"/>
</dbReference>
<proteinExistence type="predicted"/>
<dbReference type="Pfam" id="PF01657">
    <property type="entry name" value="Stress-antifung"/>
    <property type="match status" value="2"/>
</dbReference>
<dbReference type="PANTHER" id="PTHR32099">
    <property type="entry name" value="CYSTEINE-RICH REPEAT SECRETORY PROTEIN"/>
    <property type="match status" value="1"/>
</dbReference>
<evidence type="ECO:0000313" key="5">
    <source>
        <dbReference type="EMBL" id="KAK0572963.1"/>
    </source>
</evidence>
<keyword evidence="3" id="KW-0472">Membrane</keyword>
<evidence type="ECO:0000313" key="6">
    <source>
        <dbReference type="Proteomes" id="UP001168877"/>
    </source>
</evidence>
<keyword evidence="3" id="KW-1133">Transmembrane helix</keyword>
<dbReference type="AlphaFoldDB" id="A0AA39RF99"/>
<comment type="caution">
    <text evidence="5">The sequence shown here is derived from an EMBL/GenBank/DDBJ whole genome shotgun (WGS) entry which is preliminary data.</text>
</comment>
<dbReference type="InterPro" id="IPR002902">
    <property type="entry name" value="GNK2"/>
</dbReference>
<evidence type="ECO:0000256" key="1">
    <source>
        <dbReference type="ARBA" id="ARBA00022729"/>
    </source>
</evidence>
<dbReference type="EMBL" id="JAUESC010000387">
    <property type="protein sequence ID" value="KAK0572963.1"/>
    <property type="molecule type" value="Genomic_DNA"/>
</dbReference>
<reference evidence="5" key="2">
    <citation type="submission" date="2023-06" db="EMBL/GenBank/DDBJ databases">
        <authorList>
            <person name="Swenson N.G."/>
            <person name="Wegrzyn J.L."/>
            <person name="Mcevoy S.L."/>
        </authorList>
    </citation>
    <scope>NUCLEOTIDE SEQUENCE</scope>
    <source>
        <strain evidence="5">NS2018</strain>
        <tissue evidence="5">Leaf</tissue>
    </source>
</reference>
<accession>A0AA39RF99</accession>
<evidence type="ECO:0000256" key="2">
    <source>
        <dbReference type="ARBA" id="ARBA00022737"/>
    </source>
</evidence>
<dbReference type="Proteomes" id="UP001168877">
    <property type="component" value="Unassembled WGS sequence"/>
</dbReference>
<dbReference type="InterPro" id="IPR038408">
    <property type="entry name" value="GNK2_sf"/>
</dbReference>
<feature type="domain" description="Gnk2-homologous" evidence="4">
    <location>
        <begin position="68"/>
        <end position="182"/>
    </location>
</feature>
<keyword evidence="3" id="KW-0812">Transmembrane</keyword>
<evidence type="ECO:0000259" key="4">
    <source>
        <dbReference type="PROSITE" id="PS51473"/>
    </source>
</evidence>
<sequence>MKSLLDERPEGSTVLWSIGGRRSLGLTGWVRCDVRSMDSSWISTGSCSSCDERSGVTACDGLCSNNAVSTIIMDWRVQFEAAFETLLLRLRADMAIKVLVVVVNNQLMRFSTGEVQYGNRSSQVVYGLAECVHNVSHKDCEVCLEKSNDKLLKCCGGGNNYTDGGTVVVAGHCMVRYETYKFFLRVLSDASNGSSSSGAVNVLVSNENGGTPSQNVVVNSTTGYWSCSNQTIIMDWWVQFEAAFETLLLRLRADMAIKVLVVVNSQLMRFSTGEVQYGNRSSQVVYGLAECVHNVSHKDCEVCLEKSNDKLLKCCGGGNNYKDGGTVVVAGHCMVRYETYKFFSCVLSGGGLDASNGSSSSGAVNVLVSNENGSSKCFRSKVVAVWGVGLGCLVVVVFCAWLLRRSIVNKAKVHMTY</sequence>
<keyword evidence="2" id="KW-0677">Repeat</keyword>
<reference evidence="5" key="1">
    <citation type="journal article" date="2022" name="Plant J.">
        <title>Strategies of tolerance reflected in two North American maple genomes.</title>
        <authorList>
            <person name="McEvoy S.L."/>
            <person name="Sezen U.U."/>
            <person name="Trouern-Trend A."/>
            <person name="McMahon S.M."/>
            <person name="Schaberg P.G."/>
            <person name="Yang J."/>
            <person name="Wegrzyn J.L."/>
            <person name="Swenson N.G."/>
        </authorList>
    </citation>
    <scope>NUCLEOTIDE SEQUENCE</scope>
    <source>
        <strain evidence="5">NS2018</strain>
    </source>
</reference>
<feature type="domain" description="Gnk2-homologous" evidence="4">
    <location>
        <begin position="221"/>
        <end position="342"/>
    </location>
</feature>
<dbReference type="PANTHER" id="PTHR32099:SF99">
    <property type="entry name" value="GNK2-LIKE DOMAIN-CONTAINING PROTEIN"/>
    <property type="match status" value="1"/>
</dbReference>
<organism evidence="5 6">
    <name type="scientific">Acer saccharum</name>
    <name type="common">Sugar maple</name>
    <dbReference type="NCBI Taxonomy" id="4024"/>
    <lineage>
        <taxon>Eukaryota</taxon>
        <taxon>Viridiplantae</taxon>
        <taxon>Streptophyta</taxon>
        <taxon>Embryophyta</taxon>
        <taxon>Tracheophyta</taxon>
        <taxon>Spermatophyta</taxon>
        <taxon>Magnoliopsida</taxon>
        <taxon>eudicotyledons</taxon>
        <taxon>Gunneridae</taxon>
        <taxon>Pentapetalae</taxon>
        <taxon>rosids</taxon>
        <taxon>malvids</taxon>
        <taxon>Sapindales</taxon>
        <taxon>Sapindaceae</taxon>
        <taxon>Hippocastanoideae</taxon>
        <taxon>Acereae</taxon>
        <taxon>Acer</taxon>
    </lineage>
</organism>
<evidence type="ECO:0000256" key="3">
    <source>
        <dbReference type="SAM" id="Phobius"/>
    </source>
</evidence>
<name>A0AA39RF99_ACESA</name>